<dbReference type="Pfam" id="PF00848">
    <property type="entry name" value="Ring_hydroxyl_A"/>
    <property type="match status" value="1"/>
</dbReference>
<evidence type="ECO:0000256" key="4">
    <source>
        <dbReference type="ARBA" id="ARBA00023002"/>
    </source>
</evidence>
<keyword evidence="3" id="KW-0479">Metal-binding</keyword>
<dbReference type="GO" id="GO:0005506">
    <property type="term" value="F:iron ion binding"/>
    <property type="evidence" value="ECO:0007669"/>
    <property type="project" value="InterPro"/>
</dbReference>
<dbReference type="GO" id="GO:0016705">
    <property type="term" value="F:oxidoreductase activity, acting on paired donors, with incorporation or reduction of molecular oxygen"/>
    <property type="evidence" value="ECO:0007669"/>
    <property type="project" value="UniProtKB-ARBA"/>
</dbReference>
<accession>A0A938BMC9</accession>
<keyword evidence="2" id="KW-0001">2Fe-2S</keyword>
<sequence length="382" mass="41831">MTGTAPTRAAAESRFADELARFDPRIPLDSASTIPSSWYLLPDFADLEREALFARAWQYVGSVHGVANPGDYITADIAGEPILVVRDAEGALRALSNVCRHRGGPLASGAGTGLRALKCGYHGWSYDLSGRLLSAPEFDGVCDFDRQQVCLPPVRVEIFGPFVFANLDPGAPALTDALGTFAAAFRPHGLPFSHRKVHPVACNWKVFVDNYLDGGYHVNHVHPGLGGVIDYAAYRCELHEGWNVQTSPLRPSTRIRDGTLAYASSRGGDAAYYYWLFPNLMINCYEGVIEINHVRPTAIDRCEVVFDYFYAPGLDRAASDQVSDQVQEEDRRICEAVQKGLGSRWYDTGRFSVKRENGGHQFHVMLAAALQAAAPPPSALIT</sequence>
<evidence type="ECO:0000259" key="7">
    <source>
        <dbReference type="PROSITE" id="PS51296"/>
    </source>
</evidence>
<dbReference type="GO" id="GO:0004497">
    <property type="term" value="F:monooxygenase activity"/>
    <property type="evidence" value="ECO:0007669"/>
    <property type="project" value="UniProtKB-ARBA"/>
</dbReference>
<dbReference type="InterPro" id="IPR001663">
    <property type="entry name" value="Rng_hydr_dOase-A"/>
</dbReference>
<dbReference type="SUPFAM" id="SSF50022">
    <property type="entry name" value="ISP domain"/>
    <property type="match status" value="1"/>
</dbReference>
<evidence type="ECO:0000256" key="5">
    <source>
        <dbReference type="ARBA" id="ARBA00023004"/>
    </source>
</evidence>
<dbReference type="CDD" id="cd03469">
    <property type="entry name" value="Rieske_RO_Alpha_N"/>
    <property type="match status" value="1"/>
</dbReference>
<dbReference type="PANTHER" id="PTHR43756:SF5">
    <property type="entry name" value="CHOLINE MONOOXYGENASE, CHLOROPLASTIC"/>
    <property type="match status" value="1"/>
</dbReference>
<comment type="cofactor">
    <cofactor evidence="1">
        <name>Fe cation</name>
        <dbReference type="ChEBI" id="CHEBI:24875"/>
    </cofactor>
</comment>
<dbReference type="GO" id="GO:0051537">
    <property type="term" value="F:2 iron, 2 sulfur cluster binding"/>
    <property type="evidence" value="ECO:0007669"/>
    <property type="project" value="UniProtKB-KW"/>
</dbReference>
<keyword evidence="4" id="KW-0560">Oxidoreductase</keyword>
<keyword evidence="6" id="KW-0411">Iron-sulfur</keyword>
<comment type="caution">
    <text evidence="8">The sequence shown here is derived from an EMBL/GenBank/DDBJ whole genome shotgun (WGS) entry which is preliminary data.</text>
</comment>
<dbReference type="InterPro" id="IPR015879">
    <property type="entry name" value="Ring_hydroxy_dOase_asu_C_dom"/>
</dbReference>
<dbReference type="AlphaFoldDB" id="A0A938BMC9"/>
<evidence type="ECO:0000256" key="6">
    <source>
        <dbReference type="ARBA" id="ARBA00023014"/>
    </source>
</evidence>
<dbReference type="PRINTS" id="PR00090">
    <property type="entry name" value="RNGDIOXGNASE"/>
</dbReference>
<dbReference type="Proteomes" id="UP000703893">
    <property type="component" value="Unassembled WGS sequence"/>
</dbReference>
<evidence type="ECO:0000313" key="9">
    <source>
        <dbReference type="Proteomes" id="UP000703893"/>
    </source>
</evidence>
<evidence type="ECO:0000256" key="1">
    <source>
        <dbReference type="ARBA" id="ARBA00001962"/>
    </source>
</evidence>
<proteinExistence type="predicted"/>
<keyword evidence="5" id="KW-0408">Iron</keyword>
<dbReference type="EMBL" id="VGJX01000137">
    <property type="protein sequence ID" value="MBM3274158.1"/>
    <property type="molecule type" value="Genomic_DNA"/>
</dbReference>
<evidence type="ECO:0000256" key="2">
    <source>
        <dbReference type="ARBA" id="ARBA00022714"/>
    </source>
</evidence>
<dbReference type="Gene3D" id="3.90.380.10">
    <property type="entry name" value="Naphthalene 1,2-dioxygenase Alpha Subunit, Chain A, domain 1"/>
    <property type="match status" value="1"/>
</dbReference>
<feature type="domain" description="Rieske" evidence="7">
    <location>
        <begin position="57"/>
        <end position="165"/>
    </location>
</feature>
<dbReference type="Pfam" id="PF00355">
    <property type="entry name" value="Rieske"/>
    <property type="match status" value="1"/>
</dbReference>
<reference evidence="8 9" key="1">
    <citation type="submission" date="2019-03" db="EMBL/GenBank/DDBJ databases">
        <title>Lake Tanganyika Metagenome-Assembled Genomes (MAGs).</title>
        <authorList>
            <person name="Tran P."/>
        </authorList>
    </citation>
    <scope>NUCLEOTIDE SEQUENCE [LARGE SCALE GENOMIC DNA]</scope>
    <source>
        <strain evidence="8">K_DeepCast_65m_m2_236</strain>
    </source>
</reference>
<dbReference type="InterPro" id="IPR017941">
    <property type="entry name" value="Rieske_2Fe-2S"/>
</dbReference>
<dbReference type="GO" id="GO:0051213">
    <property type="term" value="F:dioxygenase activity"/>
    <property type="evidence" value="ECO:0007669"/>
    <property type="project" value="UniProtKB-KW"/>
</dbReference>
<keyword evidence="8" id="KW-0223">Dioxygenase</keyword>
<dbReference type="InterPro" id="IPR036922">
    <property type="entry name" value="Rieske_2Fe-2S_sf"/>
</dbReference>
<name>A0A938BMC9_9BACT</name>
<organism evidence="8 9">
    <name type="scientific">Candidatus Tanganyikabacteria bacterium</name>
    <dbReference type="NCBI Taxonomy" id="2961651"/>
    <lineage>
        <taxon>Bacteria</taxon>
        <taxon>Bacillati</taxon>
        <taxon>Candidatus Sericytochromatia</taxon>
        <taxon>Candidatus Tanganyikabacteria</taxon>
    </lineage>
</organism>
<dbReference type="PROSITE" id="PS51296">
    <property type="entry name" value="RIESKE"/>
    <property type="match status" value="1"/>
</dbReference>
<evidence type="ECO:0000313" key="8">
    <source>
        <dbReference type="EMBL" id="MBM3274158.1"/>
    </source>
</evidence>
<evidence type="ECO:0000256" key="3">
    <source>
        <dbReference type="ARBA" id="ARBA00022723"/>
    </source>
</evidence>
<gene>
    <name evidence="8" type="ORF">FJZ00_03330</name>
</gene>
<dbReference type="SUPFAM" id="SSF55961">
    <property type="entry name" value="Bet v1-like"/>
    <property type="match status" value="1"/>
</dbReference>
<dbReference type="Gene3D" id="2.102.10.10">
    <property type="entry name" value="Rieske [2Fe-2S] iron-sulphur domain"/>
    <property type="match status" value="1"/>
</dbReference>
<dbReference type="PANTHER" id="PTHR43756">
    <property type="entry name" value="CHOLINE MONOOXYGENASE, CHLOROPLASTIC"/>
    <property type="match status" value="1"/>
</dbReference>
<protein>
    <submittedName>
        <fullName evidence="8">Aromatic ring-hydroxylating dioxygenase subunit alpha</fullName>
    </submittedName>
</protein>